<dbReference type="EMBL" id="LSSK01001263">
    <property type="protein sequence ID" value="OMH80205.1"/>
    <property type="molecule type" value="Genomic_DNA"/>
</dbReference>
<organism evidence="1 2">
    <name type="scientific">Zancudomyces culisetae</name>
    <name type="common">Gut fungus</name>
    <name type="synonym">Smittium culisetae</name>
    <dbReference type="NCBI Taxonomy" id="1213189"/>
    <lineage>
        <taxon>Eukaryota</taxon>
        <taxon>Fungi</taxon>
        <taxon>Fungi incertae sedis</taxon>
        <taxon>Zoopagomycota</taxon>
        <taxon>Kickxellomycotina</taxon>
        <taxon>Harpellomycetes</taxon>
        <taxon>Harpellales</taxon>
        <taxon>Legeriomycetaceae</taxon>
        <taxon>Zancudomyces</taxon>
    </lineage>
</organism>
<reference evidence="2" key="1">
    <citation type="submission" date="2017-01" db="EMBL/GenBank/DDBJ databases">
        <authorList>
            <person name="Wang Y."/>
            <person name="White M."/>
            <person name="Kvist S."/>
            <person name="Moncalvo J.-M."/>
        </authorList>
    </citation>
    <scope>NUCLEOTIDE SEQUENCE [LARGE SCALE GENOMIC DNA]</scope>
    <source>
        <strain evidence="2">COL-18-3</strain>
    </source>
</reference>
<protein>
    <submittedName>
        <fullName evidence="1">Uncharacterized protein</fullName>
    </submittedName>
</protein>
<comment type="caution">
    <text evidence="1">The sequence shown here is derived from an EMBL/GenBank/DDBJ whole genome shotgun (WGS) entry which is preliminary data.</text>
</comment>
<dbReference type="Proteomes" id="UP000188320">
    <property type="component" value="Unassembled WGS sequence"/>
</dbReference>
<proteinExistence type="predicted"/>
<evidence type="ECO:0000313" key="1">
    <source>
        <dbReference type="EMBL" id="OMH80205.1"/>
    </source>
</evidence>
<dbReference type="AlphaFoldDB" id="A0A1R1PGS9"/>
<accession>A0A1R1PGS9</accession>
<name>A0A1R1PGS9_ZANCU</name>
<keyword evidence="2" id="KW-1185">Reference proteome</keyword>
<sequence>MDFKQIGVVRFFSASKSWKTITVVYLNLILSSFIARTFSKILCSDASTSCLKSTTKILHVKASGSLLPTTTCASDLITDILPMPRSPTNQIAFLIFKKNMFIIFSTNFLLPKTSGLGFCISTLTKSVSLRTSRCGLVGFSTEVPFECVMMLS</sequence>
<evidence type="ECO:0000313" key="2">
    <source>
        <dbReference type="Proteomes" id="UP000188320"/>
    </source>
</evidence>
<gene>
    <name evidence="1" type="ORF">AX774_g6363</name>
</gene>